<dbReference type="RefSeq" id="WP_153523816.1">
    <property type="nucleotide sequence ID" value="NZ_JBEPDZ010000007.1"/>
</dbReference>
<reference evidence="1 2" key="1">
    <citation type="submission" date="2019-05" db="EMBL/GenBank/DDBJ databases">
        <title>Comparative genomics and metabolomics analyses of clavulanic acid producing Streptomyces species provides insight into specialized metabolism and evolution of beta-lactam biosynthetic gene clusters.</title>
        <authorList>
            <person name="Moore M.A."/>
            <person name="Cruz-Morales P."/>
            <person name="Barona Gomez F."/>
            <person name="Kapil T."/>
        </authorList>
    </citation>
    <scope>NUCLEOTIDE SEQUENCE [LARGE SCALE GENOMIC DNA]</scope>
    <source>
        <strain evidence="1 2">NRRL 5741</strain>
    </source>
</reference>
<dbReference type="OrthoDB" id="943699at2"/>
<organism evidence="1 2">
    <name type="scientific">Streptomyces jumonjinensis</name>
    <dbReference type="NCBI Taxonomy" id="1945"/>
    <lineage>
        <taxon>Bacteria</taxon>
        <taxon>Bacillati</taxon>
        <taxon>Actinomycetota</taxon>
        <taxon>Actinomycetes</taxon>
        <taxon>Kitasatosporales</taxon>
        <taxon>Streptomycetaceae</taxon>
        <taxon>Streptomyces</taxon>
    </lineage>
</organism>
<evidence type="ECO:0000313" key="1">
    <source>
        <dbReference type="EMBL" id="MQT02145.1"/>
    </source>
</evidence>
<evidence type="ECO:0000313" key="2">
    <source>
        <dbReference type="Proteomes" id="UP000419138"/>
    </source>
</evidence>
<accession>A0A646KIQ7</accession>
<dbReference type="EMBL" id="VCLA01000145">
    <property type="protein sequence ID" value="MQT02145.1"/>
    <property type="molecule type" value="Genomic_DNA"/>
</dbReference>
<gene>
    <name evidence="1" type="ORF">FF041_18610</name>
</gene>
<keyword evidence="2" id="KW-1185">Reference proteome</keyword>
<proteinExistence type="predicted"/>
<name>A0A646KIQ7_STRJU</name>
<dbReference type="Proteomes" id="UP000419138">
    <property type="component" value="Unassembled WGS sequence"/>
</dbReference>
<comment type="caution">
    <text evidence="1">The sequence shown here is derived from an EMBL/GenBank/DDBJ whole genome shotgun (WGS) entry which is preliminary data.</text>
</comment>
<sequence>MTGRTAATLAGRLAAIAPHLPDALLPRPAYQAARTAAGLLPEAASRFFGLECGLGAGAERLGFLACVSRGEGAALARTPIPPALDDAGARTWAALRRFAAEWDRPGSPHHRSVLNLWLEFDLEGAAVCRTPSAFLGARGVLGADQKPAAHLLAGRLEELTRSRLAPGTRACLARCLAPLPAGAGIFQAGLMSSRTPSALRICVTGLRHQDIVPYARAAGWPGDSARAGRLVAGAGAATDRIDVDLDLTEEVGPTLGLELSFVPKRRPGREPRWARLVDELVRTGLSTRPAGDALLGFAGHDRIEPSPAAGPGGRIEVLARGLNHLKLTLRPDGGCSAKAYLSVRHLSWPADRVTG</sequence>
<protein>
    <submittedName>
        <fullName evidence="1">Uncharacterized protein</fullName>
    </submittedName>
</protein>
<dbReference type="AlphaFoldDB" id="A0A646KIQ7"/>